<dbReference type="Proteomes" id="UP000737018">
    <property type="component" value="Unassembled WGS sequence"/>
</dbReference>
<proteinExistence type="predicted"/>
<name>A0A8J4R0H7_9ROSI</name>
<dbReference type="OrthoDB" id="10275395at2759"/>
<dbReference type="EMBL" id="JRKL02001890">
    <property type="protein sequence ID" value="KAF3961488.1"/>
    <property type="molecule type" value="Genomic_DNA"/>
</dbReference>
<evidence type="ECO:0000313" key="1">
    <source>
        <dbReference type="EMBL" id="KAF3961488.1"/>
    </source>
</evidence>
<accession>A0A8J4R0H7</accession>
<reference evidence="1" key="1">
    <citation type="submission" date="2020-03" db="EMBL/GenBank/DDBJ databases">
        <title>Castanea mollissima Vanexum genome sequencing.</title>
        <authorList>
            <person name="Staton M."/>
        </authorList>
    </citation>
    <scope>NUCLEOTIDE SEQUENCE</scope>
    <source>
        <tissue evidence="1">Leaf</tissue>
    </source>
</reference>
<keyword evidence="2" id="KW-1185">Reference proteome</keyword>
<comment type="caution">
    <text evidence="1">The sequence shown here is derived from an EMBL/GenBank/DDBJ whole genome shotgun (WGS) entry which is preliminary data.</text>
</comment>
<gene>
    <name evidence="1" type="ORF">CMV_013898</name>
</gene>
<evidence type="ECO:0000313" key="2">
    <source>
        <dbReference type="Proteomes" id="UP000737018"/>
    </source>
</evidence>
<dbReference type="AlphaFoldDB" id="A0A8J4R0H7"/>
<organism evidence="1 2">
    <name type="scientific">Castanea mollissima</name>
    <name type="common">Chinese chestnut</name>
    <dbReference type="NCBI Taxonomy" id="60419"/>
    <lineage>
        <taxon>Eukaryota</taxon>
        <taxon>Viridiplantae</taxon>
        <taxon>Streptophyta</taxon>
        <taxon>Embryophyta</taxon>
        <taxon>Tracheophyta</taxon>
        <taxon>Spermatophyta</taxon>
        <taxon>Magnoliopsida</taxon>
        <taxon>eudicotyledons</taxon>
        <taxon>Gunneridae</taxon>
        <taxon>Pentapetalae</taxon>
        <taxon>rosids</taxon>
        <taxon>fabids</taxon>
        <taxon>Fagales</taxon>
        <taxon>Fagaceae</taxon>
        <taxon>Castanea</taxon>
    </lineage>
</organism>
<sequence length="71" mass="8226">MKTYFSFSVVGVQSIISTFFREHYTDIHNKTTRGECQASGQLDTWTEPTLTDHACPENFQPKVMFVFLTLF</sequence>
<protein>
    <submittedName>
        <fullName evidence="1">Uncharacterized protein</fullName>
    </submittedName>
</protein>